<name>A0A2P2Q4Z1_RHIMU</name>
<accession>A0A2P2Q4Z1</accession>
<sequence length="11" mass="1320">MDTIQKKDGRK</sequence>
<dbReference type="EMBL" id="GGEC01081537">
    <property type="protein sequence ID" value="MBX62021.1"/>
    <property type="molecule type" value="Transcribed_RNA"/>
</dbReference>
<organism evidence="1">
    <name type="scientific">Rhizophora mucronata</name>
    <name type="common">Asiatic mangrove</name>
    <dbReference type="NCBI Taxonomy" id="61149"/>
    <lineage>
        <taxon>Eukaryota</taxon>
        <taxon>Viridiplantae</taxon>
        <taxon>Streptophyta</taxon>
        <taxon>Embryophyta</taxon>
        <taxon>Tracheophyta</taxon>
        <taxon>Spermatophyta</taxon>
        <taxon>Magnoliopsida</taxon>
        <taxon>eudicotyledons</taxon>
        <taxon>Gunneridae</taxon>
        <taxon>Pentapetalae</taxon>
        <taxon>rosids</taxon>
        <taxon>fabids</taxon>
        <taxon>Malpighiales</taxon>
        <taxon>Rhizophoraceae</taxon>
        <taxon>Rhizophora</taxon>
    </lineage>
</organism>
<evidence type="ECO:0000313" key="1">
    <source>
        <dbReference type="EMBL" id="MBX62021.1"/>
    </source>
</evidence>
<protein>
    <submittedName>
        <fullName evidence="1">Uncharacterized protein</fullName>
    </submittedName>
</protein>
<reference evidence="1" key="1">
    <citation type="submission" date="2018-02" db="EMBL/GenBank/DDBJ databases">
        <title>Rhizophora mucronata_Transcriptome.</title>
        <authorList>
            <person name="Meera S.P."/>
            <person name="Sreeshan A."/>
            <person name="Augustine A."/>
        </authorList>
    </citation>
    <scope>NUCLEOTIDE SEQUENCE</scope>
    <source>
        <tissue evidence="1">Leaf</tissue>
    </source>
</reference>
<proteinExistence type="predicted"/>